<feature type="compositionally biased region" description="Polar residues" evidence="1">
    <location>
        <begin position="108"/>
        <end position="118"/>
    </location>
</feature>
<dbReference type="AlphaFoldDB" id="A0A8T1EW54"/>
<reference evidence="3" key="1">
    <citation type="submission" date="2018-10" db="EMBL/GenBank/DDBJ databases">
        <title>Effector identification in a new, highly contiguous assembly of the strawberry crown rot pathogen Phytophthora cactorum.</title>
        <authorList>
            <person name="Armitage A.D."/>
            <person name="Nellist C.F."/>
            <person name="Bates H."/>
            <person name="Vickerstaff R.J."/>
            <person name="Harrison R.J."/>
        </authorList>
    </citation>
    <scope>NUCLEOTIDE SEQUENCE</scope>
    <source>
        <strain evidence="3">4040</strain>
    </source>
</reference>
<dbReference type="Proteomes" id="UP000736787">
    <property type="component" value="Unassembled WGS sequence"/>
</dbReference>
<feature type="compositionally biased region" description="Polar residues" evidence="1">
    <location>
        <begin position="172"/>
        <end position="188"/>
    </location>
</feature>
<dbReference type="SUPFAM" id="SSF64268">
    <property type="entry name" value="PX domain"/>
    <property type="match status" value="1"/>
</dbReference>
<dbReference type="InterPro" id="IPR036871">
    <property type="entry name" value="PX_dom_sf"/>
</dbReference>
<organism evidence="3 4">
    <name type="scientific">Phytophthora cactorum</name>
    <dbReference type="NCBI Taxonomy" id="29920"/>
    <lineage>
        <taxon>Eukaryota</taxon>
        <taxon>Sar</taxon>
        <taxon>Stramenopiles</taxon>
        <taxon>Oomycota</taxon>
        <taxon>Peronosporomycetes</taxon>
        <taxon>Peronosporales</taxon>
        <taxon>Peronosporaceae</taxon>
        <taxon>Phytophthora</taxon>
    </lineage>
</organism>
<sequence>MPAVDEYPRASRRPPTDPPSRSRSAAGSASGRNLSATFQHQVQVRPGANSASLRASYQDPQSHKKRHSNSKKSSHMRHSLTHVQSDAPASGRSSASSYTSNSALSPPQRGSNHVNVHTTSRDLSPHHQLHPEYPAASPAGDDILKVEIPRWKSKLTTDRADRLHIPAGADSAGNSPVGSGAGRSSTWNGKDGRGGHGGSMGALVLGRDRDNGSKKRYTVFQVYVHYQSGAVRVSEKRYSHFRELHKTLRRKYATVGKLYFPPKKFFMSLSLRVIEQRREAIETYMNAVLTLRPRPIEVVQFLSTGSSSVESEEEEDGNSTDGAARGVDMVTAPKHVQSTSTALATSSRISDSNSFTSEEAGGHMDKRLAVSPKNEFQGFSYTRIEEPASLSRESSSKREKRRSGRRSEPRISEGIERESADQQYPEFGLVARDSTDFDTVQEGGSRYGADPSRVFSLGDAKYVVRK</sequence>
<feature type="compositionally biased region" description="Low complexity" evidence="1">
    <location>
        <begin position="85"/>
        <end position="105"/>
    </location>
</feature>
<feature type="compositionally biased region" description="Basic residues" evidence="1">
    <location>
        <begin position="63"/>
        <end position="80"/>
    </location>
</feature>
<dbReference type="VEuPathDB" id="FungiDB:PC110_g143"/>
<dbReference type="FunFam" id="3.30.1520.10:FF:000054">
    <property type="entry name" value="Non-specific serine/threonine protein kinase"/>
    <property type="match status" value="1"/>
</dbReference>
<dbReference type="Gene3D" id="3.30.1520.10">
    <property type="entry name" value="Phox-like domain"/>
    <property type="match status" value="1"/>
</dbReference>
<evidence type="ECO:0000256" key="1">
    <source>
        <dbReference type="SAM" id="MobiDB-lite"/>
    </source>
</evidence>
<dbReference type="EMBL" id="RCMK01000002">
    <property type="protein sequence ID" value="KAG2955793.1"/>
    <property type="molecule type" value="Genomic_DNA"/>
</dbReference>
<proteinExistence type="predicted"/>
<feature type="compositionally biased region" description="Basic and acidic residues" evidence="1">
    <location>
        <begin position="405"/>
        <end position="420"/>
    </location>
</feature>
<dbReference type="InterPro" id="IPR001683">
    <property type="entry name" value="PX_dom"/>
</dbReference>
<evidence type="ECO:0000259" key="2">
    <source>
        <dbReference type="PROSITE" id="PS50195"/>
    </source>
</evidence>
<gene>
    <name evidence="3" type="ORF">PC117_g121</name>
</gene>
<feature type="compositionally biased region" description="Polar residues" evidence="1">
    <location>
        <begin position="336"/>
        <end position="357"/>
    </location>
</feature>
<protein>
    <recommendedName>
        <fullName evidence="2">PX domain-containing protein</fullName>
    </recommendedName>
</protein>
<dbReference type="PANTHER" id="PTHR47194">
    <property type="entry name" value="SORTING NEXIN-29-RELATED"/>
    <property type="match status" value="1"/>
</dbReference>
<feature type="domain" description="PX" evidence="2">
    <location>
        <begin position="198"/>
        <end position="315"/>
    </location>
</feature>
<dbReference type="GO" id="GO:0035091">
    <property type="term" value="F:phosphatidylinositol binding"/>
    <property type="evidence" value="ECO:0007669"/>
    <property type="project" value="InterPro"/>
</dbReference>
<comment type="caution">
    <text evidence="3">The sequence shown here is derived from an EMBL/GenBank/DDBJ whole genome shotgun (WGS) entry which is preliminary data.</text>
</comment>
<dbReference type="Pfam" id="PF00787">
    <property type="entry name" value="PX"/>
    <property type="match status" value="1"/>
</dbReference>
<feature type="region of interest" description="Disordered" evidence="1">
    <location>
        <begin position="305"/>
        <end position="371"/>
    </location>
</feature>
<feature type="compositionally biased region" description="Polar residues" evidence="1">
    <location>
        <begin position="33"/>
        <end position="42"/>
    </location>
</feature>
<feature type="compositionally biased region" description="Polar residues" evidence="1">
    <location>
        <begin position="49"/>
        <end position="60"/>
    </location>
</feature>
<name>A0A8T1EW54_9STRA</name>
<feature type="region of interest" description="Disordered" evidence="1">
    <location>
        <begin position="387"/>
        <end position="424"/>
    </location>
</feature>
<dbReference type="PANTHER" id="PTHR47194:SF3">
    <property type="entry name" value="SORTING NEXIN 29"/>
    <property type="match status" value="1"/>
</dbReference>
<evidence type="ECO:0000313" key="3">
    <source>
        <dbReference type="EMBL" id="KAG2955793.1"/>
    </source>
</evidence>
<dbReference type="SMART" id="SM00312">
    <property type="entry name" value="PX"/>
    <property type="match status" value="1"/>
</dbReference>
<dbReference type="PROSITE" id="PS50195">
    <property type="entry name" value="PX"/>
    <property type="match status" value="1"/>
</dbReference>
<feature type="region of interest" description="Disordered" evidence="1">
    <location>
        <begin position="1"/>
        <end position="141"/>
    </location>
</feature>
<dbReference type="CDD" id="cd06093">
    <property type="entry name" value="PX_domain"/>
    <property type="match status" value="1"/>
</dbReference>
<feature type="region of interest" description="Disordered" evidence="1">
    <location>
        <begin position="164"/>
        <end position="207"/>
    </location>
</feature>
<accession>A0A8T1EW54</accession>
<evidence type="ECO:0000313" key="4">
    <source>
        <dbReference type="Proteomes" id="UP000736787"/>
    </source>
</evidence>
<feature type="compositionally biased region" description="Low complexity" evidence="1">
    <location>
        <begin position="19"/>
        <end position="32"/>
    </location>
</feature>